<feature type="compositionally biased region" description="Basic and acidic residues" evidence="2">
    <location>
        <begin position="8"/>
        <end position="17"/>
    </location>
</feature>
<evidence type="ECO:0000313" key="4">
    <source>
        <dbReference type="Proteomes" id="UP001431656"/>
    </source>
</evidence>
<feature type="region of interest" description="Disordered" evidence="2">
    <location>
        <begin position="126"/>
        <end position="185"/>
    </location>
</feature>
<evidence type="ECO:0000256" key="2">
    <source>
        <dbReference type="SAM" id="MobiDB-lite"/>
    </source>
</evidence>
<organism evidence="3 4">
    <name type="scientific">Brooklawnia propionicigenes</name>
    <dbReference type="NCBI Taxonomy" id="3041175"/>
    <lineage>
        <taxon>Bacteria</taxon>
        <taxon>Bacillati</taxon>
        <taxon>Actinomycetota</taxon>
        <taxon>Actinomycetes</taxon>
        <taxon>Propionibacteriales</taxon>
        <taxon>Propionibacteriaceae</taxon>
        <taxon>Brooklawnia</taxon>
    </lineage>
</organism>
<reference evidence="3" key="1">
    <citation type="journal article" date="2024" name="Int. J. Syst. Evol. Microbiol.">
        <title>Brooklawnia propionicigenes sp. nov., a facultatively anaerobic, propionate-producing bacterium isolated from a methanogenic reactor treating waste from cattle farms.</title>
        <authorList>
            <person name="Akita Y."/>
            <person name="Ueki A."/>
            <person name="Tonouchi A."/>
            <person name="Sugawara Y."/>
            <person name="Honma S."/>
            <person name="Kaku N."/>
            <person name="Ueki K."/>
        </authorList>
    </citation>
    <scope>NUCLEOTIDE SEQUENCE</scope>
    <source>
        <strain evidence="3">SH051</strain>
    </source>
</reference>
<evidence type="ECO:0000313" key="3">
    <source>
        <dbReference type="EMBL" id="BEH02729.1"/>
    </source>
</evidence>
<dbReference type="RefSeq" id="WP_286264612.1">
    <property type="nucleotide sequence ID" value="NZ_AP028056.1"/>
</dbReference>
<accession>A0AAN0MHL7</accession>
<protein>
    <submittedName>
        <fullName evidence="3">Uncharacterized protein</fullName>
    </submittedName>
</protein>
<dbReference type="KEGG" id="broo:brsh051_20100"/>
<evidence type="ECO:0000256" key="1">
    <source>
        <dbReference type="SAM" id="Coils"/>
    </source>
</evidence>
<feature type="compositionally biased region" description="Polar residues" evidence="2">
    <location>
        <begin position="155"/>
        <end position="169"/>
    </location>
</feature>
<proteinExistence type="predicted"/>
<keyword evidence="4" id="KW-1185">Reference proteome</keyword>
<name>A0AAN0MHL7_9ACTN</name>
<gene>
    <name evidence="3" type="ORF">brsh051_20100</name>
</gene>
<feature type="coiled-coil region" evidence="1">
    <location>
        <begin position="98"/>
        <end position="125"/>
    </location>
</feature>
<keyword evidence="1" id="KW-0175">Coiled coil</keyword>
<sequence>MKQTIEQLQHHGERQREAAIQASDAAQELARRANSSNASVIPGPAAYDVLGDIKMLLYYVSEVTDNLPQALAGSLNDARLDVYDRDYDGNEREPRIQVQHASEQLHELTELLSQAYDRAEAAQQAISGQGYKARPQIGAGSRPLQEPLQAAFPDTANSRPTIPTSSTRISPRPQPGSHCRTELQR</sequence>
<dbReference type="EMBL" id="AP028056">
    <property type="protein sequence ID" value="BEH02729.1"/>
    <property type="molecule type" value="Genomic_DNA"/>
</dbReference>
<dbReference type="Proteomes" id="UP001431656">
    <property type="component" value="Chromosome"/>
</dbReference>
<feature type="region of interest" description="Disordered" evidence="2">
    <location>
        <begin position="1"/>
        <end position="22"/>
    </location>
</feature>
<dbReference type="AlphaFoldDB" id="A0AAN0MHL7"/>